<proteinExistence type="predicted"/>
<keyword evidence="1" id="KW-0472">Membrane</keyword>
<organism evidence="2 3">
    <name type="scientific">Variovorax paradoxus</name>
    <dbReference type="NCBI Taxonomy" id="34073"/>
    <lineage>
        <taxon>Bacteria</taxon>
        <taxon>Pseudomonadati</taxon>
        <taxon>Pseudomonadota</taxon>
        <taxon>Betaproteobacteria</taxon>
        <taxon>Burkholderiales</taxon>
        <taxon>Comamonadaceae</taxon>
        <taxon>Variovorax</taxon>
    </lineage>
</organism>
<dbReference type="Proteomes" id="UP000077852">
    <property type="component" value="Unassembled WGS sequence"/>
</dbReference>
<keyword evidence="1" id="KW-1133">Transmembrane helix</keyword>
<comment type="caution">
    <text evidence="2">The sequence shown here is derived from an EMBL/GenBank/DDBJ whole genome shotgun (WGS) entry which is preliminary data.</text>
</comment>
<name>A0AA91DJ34_VARPD</name>
<reference evidence="2 3" key="1">
    <citation type="submission" date="2016-03" db="EMBL/GenBank/DDBJ databases">
        <title>Genome sequence of Variovorax paradoxus KB5.</title>
        <authorList>
            <person name="Jeong H."/>
            <person name="Hong C.E."/>
            <person name="Jo S.H."/>
            <person name="Park J.M."/>
        </authorList>
    </citation>
    <scope>NUCLEOTIDE SEQUENCE [LARGE SCALE GENOMIC DNA]</scope>
    <source>
        <strain evidence="2 3">KB5</strain>
    </source>
</reference>
<dbReference type="RefSeq" id="WP_081270555.1">
    <property type="nucleotide sequence ID" value="NZ_LVHG01000077.1"/>
</dbReference>
<dbReference type="EMBL" id="LVHG01000077">
    <property type="protein sequence ID" value="OAK58823.1"/>
    <property type="molecule type" value="Genomic_DNA"/>
</dbReference>
<gene>
    <name evidence="2" type="ORF">A3K87_27680</name>
</gene>
<keyword evidence="1" id="KW-0812">Transmembrane</keyword>
<accession>A0AA91DJ34</accession>
<sequence length="491" mass="52985">MIPDANPDAFLALLSQGLITDSQHDAVLAHPETSTLAALPSPAHALAWMRVKGLVTEEEQDAALDRIEAATPPDPNAEDAADTAFDADDLMECAERGITHEAVQALYRDGLIDAQTRDIALQETPVAGTVPAAPGATLAWLVTDGPLEREHFDATRAQVAAEPAFAMAAERARIVAEAQALIEAEDRTIAEWKSRSQRQGRIGAWKFILTVLVIGGGLGWYLFAPDSVPACDASSTRKTLNNMLFRVTLDVRMRTFDAEKRAEIRTPLLGGIREVGYRKDQRVRGCIATLTRGDDKDTMAFTIGATSPKSDDMVVRGADADIVEARFGHLDASGKPLFNAEPIGREAMEKAFREGAESLSARSQSRALARMRAQERAASGLSDLDPDRTREIADIEPTGPCRALDGDPGRQACPLVVEYNDRLLGALAGNGGTSLPLTGEFTFVQDNGTWRVGDDFMQAFMRKVVEARMRKIGATDVAMPAFPAPPKKPSP</sequence>
<feature type="transmembrane region" description="Helical" evidence="1">
    <location>
        <begin position="203"/>
        <end position="223"/>
    </location>
</feature>
<dbReference type="AlphaFoldDB" id="A0AA91DJ34"/>
<evidence type="ECO:0000256" key="1">
    <source>
        <dbReference type="SAM" id="Phobius"/>
    </source>
</evidence>
<evidence type="ECO:0000313" key="2">
    <source>
        <dbReference type="EMBL" id="OAK58823.1"/>
    </source>
</evidence>
<evidence type="ECO:0000313" key="3">
    <source>
        <dbReference type="Proteomes" id="UP000077852"/>
    </source>
</evidence>
<protein>
    <submittedName>
        <fullName evidence="2">Uncharacterized protein</fullName>
    </submittedName>
</protein>